<comment type="subcellular location">
    <subcellularLocation>
        <location evidence="1">Nucleus</location>
    </subcellularLocation>
</comment>
<dbReference type="GO" id="GO:0005666">
    <property type="term" value="C:RNA polymerase III complex"/>
    <property type="evidence" value="ECO:0007669"/>
    <property type="project" value="InterPro"/>
</dbReference>
<name>A0AA38LAE2_TAXCH</name>
<sequence length="299" mass="32184">GSGYKPKLNSCDLETPLQVNHRTLEIVFKFLIDPEVRAVKHTNLREIGEQSEAELTSELLKLVKQSKEDAERRGHGVDRKLAPVQVAFGYGSSGAFVRPAGFYRGGGGGGGGGGSGGGASRGADRKPSINDGIHEGMQIDDKTGKRSKEYDEPMDYSTYYPMTLPLRKPYSGKSELLNEEEFGEGSSNLFEEDTIVAAQELGLWNESQEDQILFFQLPGSLPIGRLPVVKAENVNESSSGAKGKSVSWSDDKAASSSGAQSTSNEEKSILETLPAGLMGKLLVYESGAVKMKLGDILFD</sequence>
<evidence type="ECO:0000313" key="6">
    <source>
        <dbReference type="EMBL" id="KAH9316671.1"/>
    </source>
</evidence>
<dbReference type="EMBL" id="JAHRHJ020000005">
    <property type="protein sequence ID" value="KAH9316671.1"/>
    <property type="molecule type" value="Genomic_DNA"/>
</dbReference>
<evidence type="ECO:0000256" key="4">
    <source>
        <dbReference type="ARBA" id="ARBA00023242"/>
    </source>
</evidence>
<feature type="compositionally biased region" description="Polar residues" evidence="5">
    <location>
        <begin position="254"/>
        <end position="263"/>
    </location>
</feature>
<feature type="non-terminal residue" evidence="6">
    <location>
        <position position="299"/>
    </location>
</feature>
<feature type="compositionally biased region" description="Gly residues" evidence="5">
    <location>
        <begin position="108"/>
        <end position="120"/>
    </location>
</feature>
<dbReference type="GO" id="GO:0003677">
    <property type="term" value="F:DNA binding"/>
    <property type="evidence" value="ECO:0007669"/>
    <property type="project" value="InterPro"/>
</dbReference>
<dbReference type="InterPro" id="IPR007811">
    <property type="entry name" value="RPC4"/>
</dbReference>
<feature type="non-terminal residue" evidence="6">
    <location>
        <position position="1"/>
    </location>
</feature>
<evidence type="ECO:0000256" key="1">
    <source>
        <dbReference type="ARBA" id="ARBA00004123"/>
    </source>
</evidence>
<dbReference type="PANTHER" id="PTHR13408:SF0">
    <property type="entry name" value="DNA-DIRECTED RNA POLYMERASE III SUBUNIT RPC4"/>
    <property type="match status" value="1"/>
</dbReference>
<proteinExistence type="predicted"/>
<keyword evidence="4" id="KW-0539">Nucleus</keyword>
<feature type="region of interest" description="Disordered" evidence="5">
    <location>
        <begin position="108"/>
        <end position="153"/>
    </location>
</feature>
<dbReference type="AlphaFoldDB" id="A0AA38LAE2"/>
<comment type="caution">
    <text evidence="6">The sequence shown here is derived from an EMBL/GenBank/DDBJ whole genome shotgun (WGS) entry which is preliminary data.</text>
</comment>
<dbReference type="GO" id="GO:0042797">
    <property type="term" value="P:tRNA transcription by RNA polymerase III"/>
    <property type="evidence" value="ECO:0007669"/>
    <property type="project" value="TreeGrafter"/>
</dbReference>
<protein>
    <submittedName>
        <fullName evidence="6">Uncharacterized protein</fullName>
    </submittedName>
</protein>
<dbReference type="PANTHER" id="PTHR13408">
    <property type="entry name" value="DNA-DIRECTED RNA POLYMERASE III"/>
    <property type="match status" value="1"/>
</dbReference>
<dbReference type="Proteomes" id="UP000824469">
    <property type="component" value="Unassembled WGS sequence"/>
</dbReference>
<feature type="region of interest" description="Disordered" evidence="5">
    <location>
        <begin position="234"/>
        <end position="267"/>
    </location>
</feature>
<gene>
    <name evidence="6" type="ORF">KI387_025298</name>
</gene>
<accession>A0AA38LAE2</accession>
<feature type="compositionally biased region" description="Basic and acidic residues" evidence="5">
    <location>
        <begin position="122"/>
        <end position="151"/>
    </location>
</feature>
<evidence type="ECO:0000256" key="2">
    <source>
        <dbReference type="ARBA" id="ARBA00022478"/>
    </source>
</evidence>
<evidence type="ECO:0000313" key="7">
    <source>
        <dbReference type="Proteomes" id="UP000824469"/>
    </source>
</evidence>
<reference evidence="6 7" key="1">
    <citation type="journal article" date="2021" name="Nat. Plants">
        <title>The Taxus genome provides insights into paclitaxel biosynthesis.</title>
        <authorList>
            <person name="Xiong X."/>
            <person name="Gou J."/>
            <person name="Liao Q."/>
            <person name="Li Y."/>
            <person name="Zhou Q."/>
            <person name="Bi G."/>
            <person name="Li C."/>
            <person name="Du R."/>
            <person name="Wang X."/>
            <person name="Sun T."/>
            <person name="Guo L."/>
            <person name="Liang H."/>
            <person name="Lu P."/>
            <person name="Wu Y."/>
            <person name="Zhang Z."/>
            <person name="Ro D.K."/>
            <person name="Shang Y."/>
            <person name="Huang S."/>
            <person name="Yan J."/>
        </authorList>
    </citation>
    <scope>NUCLEOTIDE SEQUENCE [LARGE SCALE GENOMIC DNA]</scope>
    <source>
        <strain evidence="6">Ta-2019</strain>
    </source>
</reference>
<keyword evidence="2" id="KW-0240">DNA-directed RNA polymerase</keyword>
<keyword evidence="7" id="KW-1185">Reference proteome</keyword>
<evidence type="ECO:0000256" key="5">
    <source>
        <dbReference type="SAM" id="MobiDB-lite"/>
    </source>
</evidence>
<dbReference type="OMA" id="TPGLNCV"/>
<keyword evidence="3" id="KW-0804">Transcription</keyword>
<organism evidence="6 7">
    <name type="scientific">Taxus chinensis</name>
    <name type="common">Chinese yew</name>
    <name type="synonym">Taxus wallichiana var. chinensis</name>
    <dbReference type="NCBI Taxonomy" id="29808"/>
    <lineage>
        <taxon>Eukaryota</taxon>
        <taxon>Viridiplantae</taxon>
        <taxon>Streptophyta</taxon>
        <taxon>Embryophyta</taxon>
        <taxon>Tracheophyta</taxon>
        <taxon>Spermatophyta</taxon>
        <taxon>Pinopsida</taxon>
        <taxon>Pinidae</taxon>
        <taxon>Conifers II</taxon>
        <taxon>Cupressales</taxon>
        <taxon>Taxaceae</taxon>
        <taxon>Taxus</taxon>
    </lineage>
</organism>
<evidence type="ECO:0000256" key="3">
    <source>
        <dbReference type="ARBA" id="ARBA00023163"/>
    </source>
</evidence>
<dbReference type="Pfam" id="PF05132">
    <property type="entry name" value="RNA_pol_Rpc4"/>
    <property type="match status" value="1"/>
</dbReference>